<evidence type="ECO:0000313" key="2">
    <source>
        <dbReference type="Proteomes" id="UP000032668"/>
    </source>
</evidence>
<proteinExistence type="predicted"/>
<evidence type="ECO:0000313" key="1">
    <source>
        <dbReference type="EMBL" id="GAN78881.1"/>
    </source>
</evidence>
<evidence type="ECO:0008006" key="3">
    <source>
        <dbReference type="Google" id="ProtNLM"/>
    </source>
</evidence>
<gene>
    <name evidence="1" type="ORF">Aam_011_002</name>
</gene>
<dbReference type="STRING" id="1120923.SAMN02746095_01750"/>
<protein>
    <recommendedName>
        <fullName evidence="3">Transposase</fullName>
    </recommendedName>
</protein>
<comment type="caution">
    <text evidence="1">The sequence shown here is derived from an EMBL/GenBank/DDBJ whole genome shotgun (WGS) entry which is preliminary data.</text>
</comment>
<organism evidence="1 2">
    <name type="scientific">Acidocella aminolytica 101 = DSM 11237</name>
    <dbReference type="NCBI Taxonomy" id="1120923"/>
    <lineage>
        <taxon>Bacteria</taxon>
        <taxon>Pseudomonadati</taxon>
        <taxon>Pseudomonadota</taxon>
        <taxon>Alphaproteobacteria</taxon>
        <taxon>Acetobacterales</taxon>
        <taxon>Acidocellaceae</taxon>
        <taxon>Acidocella</taxon>
    </lineage>
</organism>
<reference evidence="1 2" key="1">
    <citation type="submission" date="2012-11" db="EMBL/GenBank/DDBJ databases">
        <title>Whole genome sequence of Acidocella aminolytica 101 = DSM 11237.</title>
        <authorList>
            <person name="Azuma Y."/>
            <person name="Higashiura N."/>
            <person name="Hirakawa H."/>
            <person name="Matsushita K."/>
        </authorList>
    </citation>
    <scope>NUCLEOTIDE SEQUENCE [LARGE SCALE GENOMIC DNA]</scope>
    <source>
        <strain evidence="2">101 / DSM 11237</strain>
    </source>
</reference>
<dbReference type="EMBL" id="BANC01000011">
    <property type="protein sequence ID" value="GAN78881.1"/>
    <property type="molecule type" value="Genomic_DNA"/>
</dbReference>
<accession>A0A0D6PBZ1</accession>
<dbReference type="RefSeq" id="WP_048877376.1">
    <property type="nucleotide sequence ID" value="NZ_BANC01000011.1"/>
</dbReference>
<keyword evidence="2" id="KW-1185">Reference proteome</keyword>
<dbReference type="Proteomes" id="UP000032668">
    <property type="component" value="Unassembled WGS sequence"/>
</dbReference>
<dbReference type="AlphaFoldDB" id="A0A0D6PBZ1"/>
<name>A0A0D6PBZ1_9PROT</name>
<dbReference type="OrthoDB" id="7219132at2"/>
<sequence>MSRVSVLMAARQYDVDTNQVFSWRNFYAEASDAAVPQALSVVVKREPPAALPHPSPLSPVPIADVIEIELPGG</sequence>